<dbReference type="GO" id="GO:0009396">
    <property type="term" value="P:folic acid-containing compound biosynthetic process"/>
    <property type="evidence" value="ECO:0007669"/>
    <property type="project" value="TreeGrafter"/>
</dbReference>
<dbReference type="SUPFAM" id="SSF100950">
    <property type="entry name" value="NagB/RpiA/CoA transferase-like"/>
    <property type="match status" value="1"/>
</dbReference>
<dbReference type="InterPro" id="IPR024185">
    <property type="entry name" value="FTHF_cligase-like_sf"/>
</dbReference>
<evidence type="ECO:0000256" key="1">
    <source>
        <dbReference type="ARBA" id="ARBA00010638"/>
    </source>
</evidence>
<evidence type="ECO:0000256" key="7">
    <source>
        <dbReference type="RuleBase" id="RU361279"/>
    </source>
</evidence>
<reference evidence="9" key="1">
    <citation type="submission" date="2020-10" db="EMBL/GenBank/DDBJ databases">
        <title>Unveiling of a novel bifunctional photoreceptor, Dualchrome1, isolated from a cosmopolitan green alga.</title>
        <authorList>
            <person name="Suzuki S."/>
            <person name="Kawachi M."/>
        </authorList>
    </citation>
    <scope>NUCLEOTIDE SEQUENCE</scope>
    <source>
        <strain evidence="9">NIES 2893</strain>
    </source>
</reference>
<dbReference type="GO" id="GO:0035999">
    <property type="term" value="P:tetrahydrofolate interconversion"/>
    <property type="evidence" value="ECO:0007669"/>
    <property type="project" value="TreeGrafter"/>
</dbReference>
<feature type="binding site" evidence="6">
    <location>
        <position position="74"/>
    </location>
    <ligand>
        <name>substrate</name>
    </ligand>
</feature>
<organism evidence="9 10">
    <name type="scientific">Pycnococcus provasolii</name>
    <dbReference type="NCBI Taxonomy" id="41880"/>
    <lineage>
        <taxon>Eukaryota</taxon>
        <taxon>Viridiplantae</taxon>
        <taxon>Chlorophyta</taxon>
        <taxon>Pseudoscourfieldiophyceae</taxon>
        <taxon>Pseudoscourfieldiales</taxon>
        <taxon>Pycnococcaceae</taxon>
        <taxon>Pycnococcus</taxon>
    </lineage>
</organism>
<dbReference type="AlphaFoldDB" id="A0A830H8Q1"/>
<keyword evidence="10" id="KW-1185">Reference proteome</keyword>
<comment type="cofactor">
    <cofactor evidence="7">
        <name>Mg(2+)</name>
        <dbReference type="ChEBI" id="CHEBI:18420"/>
    </cofactor>
</comment>
<evidence type="ECO:0000256" key="4">
    <source>
        <dbReference type="ARBA" id="ARBA00036539"/>
    </source>
</evidence>
<evidence type="ECO:0000313" key="9">
    <source>
        <dbReference type="EMBL" id="GHP02370.1"/>
    </source>
</evidence>
<dbReference type="GO" id="GO:0030272">
    <property type="term" value="F:5-formyltetrahydrofolate cyclo-ligase activity"/>
    <property type="evidence" value="ECO:0007669"/>
    <property type="project" value="UniProtKB-EC"/>
</dbReference>
<comment type="similarity">
    <text evidence="1 7">Belongs to the 5-formyltetrahydrofolate cyclo-ligase family.</text>
</comment>
<name>A0A830H8Q1_9CHLO</name>
<accession>A0A830H8Q1</accession>
<evidence type="ECO:0000256" key="3">
    <source>
        <dbReference type="ARBA" id="ARBA00022840"/>
    </source>
</evidence>
<keyword evidence="7" id="KW-0479">Metal-binding</keyword>
<dbReference type="PANTHER" id="PTHR23407">
    <property type="entry name" value="ATPASE INHIBITOR/5-FORMYLTETRAHYDROFOLATE CYCLO-LIGASE"/>
    <property type="match status" value="1"/>
</dbReference>
<feature type="region of interest" description="Disordered" evidence="8">
    <location>
        <begin position="131"/>
        <end position="151"/>
    </location>
</feature>
<evidence type="ECO:0000256" key="5">
    <source>
        <dbReference type="ARBA" id="ARBA00038966"/>
    </source>
</evidence>
<dbReference type="NCBIfam" id="TIGR02727">
    <property type="entry name" value="MTHFS_bact"/>
    <property type="match status" value="1"/>
</dbReference>
<dbReference type="GO" id="GO:0005524">
    <property type="term" value="F:ATP binding"/>
    <property type="evidence" value="ECO:0007669"/>
    <property type="project" value="UniProtKB-KW"/>
</dbReference>
<dbReference type="PIRSF" id="PIRSF006806">
    <property type="entry name" value="FTHF_cligase"/>
    <property type="match status" value="1"/>
</dbReference>
<dbReference type="InterPro" id="IPR037171">
    <property type="entry name" value="NagB/RpiA_transferase-like"/>
</dbReference>
<evidence type="ECO:0000256" key="2">
    <source>
        <dbReference type="ARBA" id="ARBA00022741"/>
    </source>
</evidence>
<comment type="caution">
    <text evidence="9">The sequence shown here is derived from an EMBL/GenBank/DDBJ whole genome shotgun (WGS) entry which is preliminary data.</text>
</comment>
<comment type="catalytic activity">
    <reaction evidence="4 7">
        <text>(6S)-5-formyl-5,6,7,8-tetrahydrofolate + ATP = (6R)-5,10-methenyltetrahydrofolate + ADP + phosphate</text>
        <dbReference type="Rhea" id="RHEA:10488"/>
        <dbReference type="ChEBI" id="CHEBI:30616"/>
        <dbReference type="ChEBI" id="CHEBI:43474"/>
        <dbReference type="ChEBI" id="CHEBI:57455"/>
        <dbReference type="ChEBI" id="CHEBI:57457"/>
        <dbReference type="ChEBI" id="CHEBI:456216"/>
        <dbReference type="EC" id="6.3.3.2"/>
    </reaction>
</comment>
<feature type="compositionally biased region" description="Polar residues" evidence="8">
    <location>
        <begin position="131"/>
        <end position="145"/>
    </location>
</feature>
<feature type="binding site" evidence="6">
    <location>
        <begin position="177"/>
        <end position="185"/>
    </location>
    <ligand>
        <name>ATP</name>
        <dbReference type="ChEBI" id="CHEBI:30616"/>
    </ligand>
</feature>
<keyword evidence="3 6" id="KW-0067">ATP-binding</keyword>
<dbReference type="PANTHER" id="PTHR23407:SF1">
    <property type="entry name" value="5-FORMYLTETRAHYDROFOLATE CYCLO-LIGASE"/>
    <property type="match status" value="1"/>
</dbReference>
<dbReference type="Proteomes" id="UP000660262">
    <property type="component" value="Unassembled WGS sequence"/>
</dbReference>
<evidence type="ECO:0000313" key="10">
    <source>
        <dbReference type="Proteomes" id="UP000660262"/>
    </source>
</evidence>
<dbReference type="Gene3D" id="3.40.50.10420">
    <property type="entry name" value="NagB/RpiA/CoA transferase-like"/>
    <property type="match status" value="1"/>
</dbReference>
<dbReference type="OrthoDB" id="2015992at2759"/>
<dbReference type="Pfam" id="PF01812">
    <property type="entry name" value="5-FTHF_cyc-lig"/>
    <property type="match status" value="1"/>
</dbReference>
<gene>
    <name evidence="9" type="ORF">PPROV_000112700</name>
</gene>
<dbReference type="GO" id="GO:0046872">
    <property type="term" value="F:metal ion binding"/>
    <property type="evidence" value="ECO:0007669"/>
    <property type="project" value="UniProtKB-KW"/>
</dbReference>
<evidence type="ECO:0000256" key="8">
    <source>
        <dbReference type="SAM" id="MobiDB-lite"/>
    </source>
</evidence>
<proteinExistence type="inferred from homology"/>
<feature type="binding site" evidence="6">
    <location>
        <position position="81"/>
    </location>
    <ligand>
        <name>substrate</name>
    </ligand>
</feature>
<keyword evidence="7" id="KW-0460">Magnesium</keyword>
<feature type="binding site" evidence="6">
    <location>
        <begin position="27"/>
        <end position="31"/>
    </location>
    <ligand>
        <name>ATP</name>
        <dbReference type="ChEBI" id="CHEBI:30616"/>
    </ligand>
</feature>
<sequence>MASSSKAHAPSSSSSSSSSSSKLSAEKSLIRKNIKKALKTLDHDDAFTKLGANASFRLAQTQAFQSATTIALYVASERLREVPTRDAIANALALGKRVYLPRVVGDFAAGTATMRMLEVTRMDEIEAADETSTMKLEEPSTTLSDGITPRPDVEDEDAPPLHLVVCPGVAFDRSGGRLGRGGGFYDAFLCRMAKHAKHAPPRTLGLCFDVQVVDEVPRGEHDIVVNEVVTESTHYLST</sequence>
<feature type="region of interest" description="Disordered" evidence="8">
    <location>
        <begin position="1"/>
        <end position="24"/>
    </location>
</feature>
<dbReference type="EC" id="6.3.3.2" evidence="5 7"/>
<keyword evidence="2 6" id="KW-0547">Nucleotide-binding</keyword>
<dbReference type="EMBL" id="BNJQ01000003">
    <property type="protein sequence ID" value="GHP02370.1"/>
    <property type="molecule type" value="Genomic_DNA"/>
</dbReference>
<dbReference type="InterPro" id="IPR002698">
    <property type="entry name" value="FTHF_cligase"/>
</dbReference>
<protein>
    <recommendedName>
        <fullName evidence="5 7">5-formyltetrahydrofolate cyclo-ligase</fullName>
        <ecNumber evidence="5 7">6.3.3.2</ecNumber>
    </recommendedName>
</protein>
<feature type="compositionally biased region" description="Low complexity" evidence="8">
    <location>
        <begin position="1"/>
        <end position="23"/>
    </location>
</feature>
<evidence type="ECO:0000256" key="6">
    <source>
        <dbReference type="PIRSR" id="PIRSR006806-1"/>
    </source>
</evidence>